<comment type="caution">
    <text evidence="3">The sequence shown here is derived from an EMBL/GenBank/DDBJ whole genome shotgun (WGS) entry which is preliminary data.</text>
</comment>
<accession>A0A151ZJH6</accession>
<comment type="similarity">
    <text evidence="1">Belongs to the BLOC1S5 family.</text>
</comment>
<protein>
    <recommendedName>
        <fullName evidence="2">Biogenesis of lysosome-related organelles complex 1 subunit 5</fullName>
    </recommendedName>
</protein>
<evidence type="ECO:0000313" key="4">
    <source>
        <dbReference type="Proteomes" id="UP000076078"/>
    </source>
</evidence>
<evidence type="ECO:0000313" key="3">
    <source>
        <dbReference type="EMBL" id="KYQ94065.1"/>
    </source>
</evidence>
<dbReference type="OrthoDB" id="18964at2759"/>
<keyword evidence="4" id="KW-1185">Reference proteome</keyword>
<reference evidence="3 4" key="1">
    <citation type="submission" date="2015-12" db="EMBL/GenBank/DDBJ databases">
        <title>Dictyostelia acquired genes for synthesis and detection of signals that induce cell-type specialization by lateral gene transfer from prokaryotes.</title>
        <authorList>
            <person name="Gloeckner G."/>
            <person name="Schaap P."/>
        </authorList>
    </citation>
    <scope>NUCLEOTIDE SEQUENCE [LARGE SCALE GENOMIC DNA]</scope>
    <source>
        <strain evidence="3 4">TK</strain>
    </source>
</reference>
<dbReference type="GO" id="GO:0030133">
    <property type="term" value="C:transport vesicle"/>
    <property type="evidence" value="ECO:0007669"/>
    <property type="project" value="InterPro"/>
</dbReference>
<dbReference type="InParanoid" id="A0A151ZJH6"/>
<dbReference type="AlphaFoldDB" id="A0A151ZJH6"/>
<dbReference type="OMA" id="RDKYQIV"/>
<name>A0A151ZJH6_TIELA</name>
<dbReference type="FunCoup" id="A0A151ZJH6">
    <property type="interactions" value="5"/>
</dbReference>
<dbReference type="EMBL" id="LODT01000022">
    <property type="protein sequence ID" value="KYQ94065.1"/>
    <property type="molecule type" value="Genomic_DNA"/>
</dbReference>
<dbReference type="GO" id="GO:0031083">
    <property type="term" value="C:BLOC-1 complex"/>
    <property type="evidence" value="ECO:0007669"/>
    <property type="project" value="InterPro"/>
</dbReference>
<sequence length="162" mass="19097">MGSLRNILDKKITFGPVEGFVKDIGGLYDYYFDQSTFIESEIKTFLKEHEQKRGDRDIYGLHVQTVNANNTINNSKICINHSNINLDKINQSLDNINKKISDQLQQEVVHQSQIEQYLTNRYQSEFIERQQLEDSYNDKKNSIDQEFIEKSNQLRDKYQIVI</sequence>
<evidence type="ECO:0000256" key="2">
    <source>
        <dbReference type="ARBA" id="ARBA00019580"/>
    </source>
</evidence>
<evidence type="ECO:0000256" key="1">
    <source>
        <dbReference type="ARBA" id="ARBA00010754"/>
    </source>
</evidence>
<dbReference type="Pfam" id="PF14942">
    <property type="entry name" value="Muted"/>
    <property type="match status" value="1"/>
</dbReference>
<dbReference type="PANTHER" id="PTHR31784">
    <property type="entry name" value="BIOGENESIS OF LYSOSOME-RELATED ORGANELLES COMPLEX 1 SUBUNIT 5"/>
    <property type="match status" value="1"/>
</dbReference>
<dbReference type="InterPro" id="IPR017243">
    <property type="entry name" value="Bloc1s5"/>
</dbReference>
<dbReference type="Proteomes" id="UP000076078">
    <property type="component" value="Unassembled WGS sequence"/>
</dbReference>
<gene>
    <name evidence="3" type="ORF">DLAC_04340</name>
</gene>
<organism evidence="3 4">
    <name type="scientific">Tieghemostelium lacteum</name>
    <name type="common">Slime mold</name>
    <name type="synonym">Dictyostelium lacteum</name>
    <dbReference type="NCBI Taxonomy" id="361077"/>
    <lineage>
        <taxon>Eukaryota</taxon>
        <taxon>Amoebozoa</taxon>
        <taxon>Evosea</taxon>
        <taxon>Eumycetozoa</taxon>
        <taxon>Dictyostelia</taxon>
        <taxon>Dictyosteliales</taxon>
        <taxon>Raperosteliaceae</taxon>
        <taxon>Tieghemostelium</taxon>
    </lineage>
</organism>
<dbReference type="PANTHER" id="PTHR31784:SF2">
    <property type="entry name" value="BIOGENESIS OF LYSOSOME-RELATED ORGANELLES COMPLEX 1 SUBUNIT 5"/>
    <property type="match status" value="1"/>
</dbReference>
<proteinExistence type="inferred from homology"/>